<gene>
    <name evidence="1" type="ORF">SHERM_13075</name>
</gene>
<comment type="caution">
    <text evidence="1">The sequence shown here is derived from an EMBL/GenBank/DDBJ whole genome shotgun (WGS) entry which is preliminary data.</text>
</comment>
<protein>
    <submittedName>
        <fullName evidence="1">Uncharacterized protein</fullName>
    </submittedName>
</protein>
<evidence type="ECO:0000313" key="1">
    <source>
        <dbReference type="EMBL" id="CAA0812397.1"/>
    </source>
</evidence>
<name>A0A9N7MPQ9_STRHE</name>
<dbReference type="AlphaFoldDB" id="A0A9N7MPQ9"/>
<dbReference type="Proteomes" id="UP001153555">
    <property type="component" value="Unassembled WGS sequence"/>
</dbReference>
<keyword evidence="2" id="KW-1185">Reference proteome</keyword>
<feature type="non-terminal residue" evidence="1">
    <location>
        <position position="1"/>
    </location>
</feature>
<proteinExistence type="predicted"/>
<reference evidence="1" key="1">
    <citation type="submission" date="2019-12" db="EMBL/GenBank/DDBJ databases">
        <authorList>
            <person name="Scholes J."/>
        </authorList>
    </citation>
    <scope>NUCLEOTIDE SEQUENCE</scope>
</reference>
<accession>A0A9N7MPQ9</accession>
<dbReference type="EMBL" id="CACSLK010010322">
    <property type="protein sequence ID" value="CAA0812397.1"/>
    <property type="molecule type" value="Genomic_DNA"/>
</dbReference>
<evidence type="ECO:0000313" key="2">
    <source>
        <dbReference type="Proteomes" id="UP001153555"/>
    </source>
</evidence>
<feature type="non-terminal residue" evidence="1">
    <location>
        <position position="197"/>
    </location>
</feature>
<sequence length="197" mass="20334">RNLHHSQPISTKHSQPTTTIIPAAINGHLHSSGHLSGAGAGNTMVTGDAQPAGILLGAPLEFIAKSKALGPRPFPSTSSDNLAGAELLSTRNAVSEVLYVREDGVTTMAPNSVSMAQPNGPPPKVMTPPSGNPTNTPAAAGTLLATPNRPLSFWKAITGRRDGGSGVPYPTAKEFTLDGEYEHACGSIIRSEGNKVK</sequence>
<organism evidence="1 2">
    <name type="scientific">Striga hermonthica</name>
    <name type="common">Purple witchweed</name>
    <name type="synonym">Buchnera hermonthica</name>
    <dbReference type="NCBI Taxonomy" id="68872"/>
    <lineage>
        <taxon>Eukaryota</taxon>
        <taxon>Viridiplantae</taxon>
        <taxon>Streptophyta</taxon>
        <taxon>Embryophyta</taxon>
        <taxon>Tracheophyta</taxon>
        <taxon>Spermatophyta</taxon>
        <taxon>Magnoliopsida</taxon>
        <taxon>eudicotyledons</taxon>
        <taxon>Gunneridae</taxon>
        <taxon>Pentapetalae</taxon>
        <taxon>asterids</taxon>
        <taxon>lamiids</taxon>
        <taxon>Lamiales</taxon>
        <taxon>Orobanchaceae</taxon>
        <taxon>Buchnereae</taxon>
        <taxon>Striga</taxon>
    </lineage>
</organism>